<dbReference type="GO" id="GO:0043565">
    <property type="term" value="F:sequence-specific DNA binding"/>
    <property type="evidence" value="ECO:0007669"/>
    <property type="project" value="InterPro"/>
</dbReference>
<reference evidence="7 8" key="1">
    <citation type="submission" date="2019-01" db="EMBL/GenBank/DDBJ databases">
        <title>Complete genome sequence of Cohnella hallensis HS21 isolated from Korean fir (Abies koreana) rhizospheric soil.</title>
        <authorList>
            <person name="Jiang L."/>
            <person name="Kang S.W."/>
            <person name="Kim S."/>
            <person name="Jung J."/>
            <person name="Kim C.Y."/>
            <person name="Kim D.H."/>
            <person name="Kim S.W."/>
            <person name="Lee J."/>
        </authorList>
    </citation>
    <scope>NUCLEOTIDE SEQUENCE [LARGE SCALE GENOMIC DNA]</scope>
    <source>
        <strain evidence="7 8">HS21</strain>
    </source>
</reference>
<dbReference type="PANTHER" id="PTHR46796:SF13">
    <property type="entry name" value="HTH-TYPE TRANSCRIPTIONAL ACTIVATOR RHAS"/>
    <property type="match status" value="1"/>
</dbReference>
<dbReference type="Pfam" id="PF02311">
    <property type="entry name" value="AraC_binding"/>
    <property type="match status" value="1"/>
</dbReference>
<keyword evidence="1" id="KW-0963">Cytoplasm</keyword>
<dbReference type="Gene3D" id="2.60.120.10">
    <property type="entry name" value="Jelly Rolls"/>
    <property type="match status" value="1"/>
</dbReference>
<dbReference type="KEGG" id="cohn:KCTCHS21_14840"/>
<organism evidence="7 8">
    <name type="scientific">Cohnella abietis</name>
    <dbReference type="NCBI Taxonomy" id="2507935"/>
    <lineage>
        <taxon>Bacteria</taxon>
        <taxon>Bacillati</taxon>
        <taxon>Bacillota</taxon>
        <taxon>Bacilli</taxon>
        <taxon>Bacillales</taxon>
        <taxon>Paenibacillaceae</taxon>
        <taxon>Cohnella</taxon>
    </lineage>
</organism>
<name>A0A3T1D251_9BACL</name>
<keyword evidence="8" id="KW-1185">Reference proteome</keyword>
<dbReference type="Gene3D" id="1.10.10.60">
    <property type="entry name" value="Homeodomain-like"/>
    <property type="match status" value="2"/>
</dbReference>
<evidence type="ECO:0000256" key="1">
    <source>
        <dbReference type="ARBA" id="ARBA00022490"/>
    </source>
</evidence>
<dbReference type="InterPro" id="IPR014710">
    <property type="entry name" value="RmlC-like_jellyroll"/>
</dbReference>
<keyword evidence="5" id="KW-0804">Transcription</keyword>
<keyword evidence="3" id="KW-0238">DNA-binding</keyword>
<keyword evidence="4" id="KW-0010">Activator</keyword>
<dbReference type="Pfam" id="PF01497">
    <property type="entry name" value="Peripla_BP_2"/>
    <property type="match status" value="1"/>
</dbReference>
<dbReference type="Pfam" id="PF12833">
    <property type="entry name" value="HTH_18"/>
    <property type="match status" value="1"/>
</dbReference>
<dbReference type="SUPFAM" id="SSF53807">
    <property type="entry name" value="Helical backbone' metal receptor"/>
    <property type="match status" value="1"/>
</dbReference>
<dbReference type="PROSITE" id="PS00041">
    <property type="entry name" value="HTH_ARAC_FAMILY_1"/>
    <property type="match status" value="1"/>
</dbReference>
<keyword evidence="2" id="KW-0805">Transcription regulation</keyword>
<dbReference type="PRINTS" id="PR00032">
    <property type="entry name" value="HTHARAC"/>
</dbReference>
<evidence type="ECO:0000256" key="5">
    <source>
        <dbReference type="ARBA" id="ARBA00023163"/>
    </source>
</evidence>
<dbReference type="InterPro" id="IPR009057">
    <property type="entry name" value="Homeodomain-like_sf"/>
</dbReference>
<dbReference type="InterPro" id="IPR020449">
    <property type="entry name" value="Tscrpt_reg_AraC-type_HTH"/>
</dbReference>
<dbReference type="InterPro" id="IPR002491">
    <property type="entry name" value="ABC_transptr_periplasmic_BD"/>
</dbReference>
<dbReference type="SMART" id="SM00342">
    <property type="entry name" value="HTH_ARAC"/>
    <property type="match status" value="1"/>
</dbReference>
<feature type="domain" description="HTH araC/xylS-type" evidence="6">
    <location>
        <begin position="179"/>
        <end position="277"/>
    </location>
</feature>
<evidence type="ECO:0000313" key="8">
    <source>
        <dbReference type="Proteomes" id="UP000289856"/>
    </source>
</evidence>
<accession>A0A3T1D251</accession>
<dbReference type="Gene3D" id="3.40.50.1980">
    <property type="entry name" value="Nitrogenase molybdenum iron protein domain"/>
    <property type="match status" value="1"/>
</dbReference>
<dbReference type="Proteomes" id="UP000289856">
    <property type="component" value="Chromosome"/>
</dbReference>
<evidence type="ECO:0000313" key="7">
    <source>
        <dbReference type="EMBL" id="BBI32085.1"/>
    </source>
</evidence>
<evidence type="ECO:0000256" key="2">
    <source>
        <dbReference type="ARBA" id="ARBA00023015"/>
    </source>
</evidence>
<evidence type="ECO:0000256" key="3">
    <source>
        <dbReference type="ARBA" id="ARBA00023125"/>
    </source>
</evidence>
<protein>
    <recommendedName>
        <fullName evidence="6">HTH araC/xylS-type domain-containing protein</fullName>
    </recommendedName>
</protein>
<dbReference type="SUPFAM" id="SSF46689">
    <property type="entry name" value="Homeodomain-like"/>
    <property type="match status" value="1"/>
</dbReference>
<dbReference type="GO" id="GO:0003700">
    <property type="term" value="F:DNA-binding transcription factor activity"/>
    <property type="evidence" value="ECO:0007669"/>
    <property type="project" value="InterPro"/>
</dbReference>
<dbReference type="InterPro" id="IPR037923">
    <property type="entry name" value="HTH-like"/>
</dbReference>
<sequence length="537" mass="61968">MNEEVSQKAVSPTPIYHLTEIDYMKFAPHQQLRAQKNENYQLIVFISGEGRLILDQLGHPLERGKCFIVEPGTSVSIEAGKKGLEWYQLTFEVLHIGKLRSSSEEFQSRTSFPCVGEVECVPFSRCLEWVEGLYDYYQSETSDELGLFDQHIRFQELLRYIFRNNLSSSLVENSRQIVEATIEQLQRDYSDIWTVERMAETANIGRWQYTRLFKEITGQVPLQYLSDIRIKQAKHLLQATDDRLFDIAQNIGFGNEFYFNRRFKQTVGLSPGQYRRHYREEIRVFAPFMEDYLLALGVTPVLQASLSEWGTQSYLGLDHIPAVVLSNKPQAPLTCKTDFIMVEHGFPEKWNCDLFEKQVPIYRMPDIGESWQETLRTVADLIGIGTSIKVTEVIDNYERKAELARKKLNAIRNQTVAFLRISAESIILYAGPDKGYTGPILYKDLELTPHPLVKQLTNGERRAELAPELLAQLDADHLFVTFELPEHTKKKLFATSVWQSLPAVIHNHVYEVDFLSWMNYGILSHGKKIDDVLRVLA</sequence>
<proteinExistence type="predicted"/>
<dbReference type="InterPro" id="IPR018062">
    <property type="entry name" value="HTH_AraC-typ_CS"/>
</dbReference>
<dbReference type="EMBL" id="AP019400">
    <property type="protein sequence ID" value="BBI32085.1"/>
    <property type="molecule type" value="Genomic_DNA"/>
</dbReference>
<dbReference type="PANTHER" id="PTHR46796">
    <property type="entry name" value="HTH-TYPE TRANSCRIPTIONAL ACTIVATOR RHAS-RELATED"/>
    <property type="match status" value="1"/>
</dbReference>
<dbReference type="InterPro" id="IPR018060">
    <property type="entry name" value="HTH_AraC"/>
</dbReference>
<dbReference type="SUPFAM" id="SSF51215">
    <property type="entry name" value="Regulatory protein AraC"/>
    <property type="match status" value="1"/>
</dbReference>
<dbReference type="AlphaFoldDB" id="A0A3T1D251"/>
<dbReference type="RefSeq" id="WP_130606369.1">
    <property type="nucleotide sequence ID" value="NZ_AP019400.1"/>
</dbReference>
<dbReference type="OrthoDB" id="9783876at2"/>
<evidence type="ECO:0000259" key="6">
    <source>
        <dbReference type="PROSITE" id="PS01124"/>
    </source>
</evidence>
<gene>
    <name evidence="7" type="ORF">KCTCHS21_14840</name>
</gene>
<dbReference type="InterPro" id="IPR050204">
    <property type="entry name" value="AraC_XylS_family_regulators"/>
</dbReference>
<evidence type="ECO:0000256" key="4">
    <source>
        <dbReference type="ARBA" id="ARBA00023159"/>
    </source>
</evidence>
<dbReference type="InterPro" id="IPR003313">
    <property type="entry name" value="AraC-bd"/>
</dbReference>
<dbReference type="PROSITE" id="PS01124">
    <property type="entry name" value="HTH_ARAC_FAMILY_2"/>
    <property type="match status" value="1"/>
</dbReference>